<protein>
    <recommendedName>
        <fullName evidence="3">Nitroreductase domain-containing protein</fullName>
    </recommendedName>
</protein>
<dbReference type="InterPro" id="IPR000415">
    <property type="entry name" value="Nitroreductase-like"/>
</dbReference>
<evidence type="ECO:0008006" key="3">
    <source>
        <dbReference type="Google" id="ProtNLM"/>
    </source>
</evidence>
<dbReference type="AlphaFoldDB" id="A0A149PXR6"/>
<evidence type="ECO:0000313" key="1">
    <source>
        <dbReference type="EMBL" id="KXU89793.1"/>
    </source>
</evidence>
<keyword evidence="2" id="KW-1185">Reference proteome</keyword>
<dbReference type="STRING" id="1399968.CI15_06280"/>
<sequence length="161" mass="17352">MTTVFHLALTPRFWQEGDAMRRTRRPALSAGALHSISVVLFVDGVAYRVNVELCTLDRLSFPSEIYEMWTSRCKFLLPNAKGAFMALVADMAKPKAAYENGESLLLRDAGALLQTLALATEWCGLGFCPLGILGNEVVSALPANEQLLAVGAAAIGVPIQT</sequence>
<reference evidence="1 2" key="1">
    <citation type="journal article" date="2015" name="Int. J. Syst. Evol. Microbiol.">
        <title>Burkholderia monticola sp. nov., isolated from mountain soil.</title>
        <authorList>
            <person name="Baek I."/>
            <person name="Seo B."/>
            <person name="Lee I."/>
            <person name="Yi H."/>
            <person name="Chun J."/>
        </authorList>
    </citation>
    <scope>NUCLEOTIDE SEQUENCE [LARGE SCALE GENOMIC DNA]</scope>
    <source>
        <strain evidence="1 2">JC2948</strain>
    </source>
</reference>
<proteinExistence type="predicted"/>
<comment type="caution">
    <text evidence="1">The sequence shown here is derived from an EMBL/GenBank/DDBJ whole genome shotgun (WGS) entry which is preliminary data.</text>
</comment>
<dbReference type="Proteomes" id="UP000075613">
    <property type="component" value="Unassembled WGS sequence"/>
</dbReference>
<dbReference type="Gene3D" id="3.40.109.10">
    <property type="entry name" value="NADH Oxidase"/>
    <property type="match status" value="1"/>
</dbReference>
<gene>
    <name evidence="1" type="ORF">CI15_06280</name>
</gene>
<organism evidence="1 2">
    <name type="scientific">Paraburkholderia monticola</name>
    <dbReference type="NCBI Taxonomy" id="1399968"/>
    <lineage>
        <taxon>Bacteria</taxon>
        <taxon>Pseudomonadati</taxon>
        <taxon>Pseudomonadota</taxon>
        <taxon>Betaproteobacteria</taxon>
        <taxon>Burkholderiales</taxon>
        <taxon>Burkholderiaceae</taxon>
        <taxon>Paraburkholderia</taxon>
    </lineage>
</organism>
<dbReference type="GO" id="GO:0016491">
    <property type="term" value="F:oxidoreductase activity"/>
    <property type="evidence" value="ECO:0007669"/>
    <property type="project" value="InterPro"/>
</dbReference>
<dbReference type="SUPFAM" id="SSF55469">
    <property type="entry name" value="FMN-dependent nitroreductase-like"/>
    <property type="match status" value="1"/>
</dbReference>
<accession>A0A149PXR6</accession>
<dbReference type="EMBL" id="LRBG01000004">
    <property type="protein sequence ID" value="KXU89793.1"/>
    <property type="molecule type" value="Genomic_DNA"/>
</dbReference>
<name>A0A149PXR6_9BURK</name>
<evidence type="ECO:0000313" key="2">
    <source>
        <dbReference type="Proteomes" id="UP000075613"/>
    </source>
</evidence>